<evidence type="ECO:0000256" key="3">
    <source>
        <dbReference type="ARBA" id="ARBA00023237"/>
    </source>
</evidence>
<dbReference type="InterPro" id="IPR006665">
    <property type="entry name" value="OmpA-like"/>
</dbReference>
<evidence type="ECO:0000259" key="6">
    <source>
        <dbReference type="PROSITE" id="PS51123"/>
    </source>
</evidence>
<dbReference type="SUPFAM" id="SSF103088">
    <property type="entry name" value="OmpA-like"/>
    <property type="match status" value="1"/>
</dbReference>
<proteinExistence type="predicted"/>
<name>A0A7C8L114_9BACI</name>
<evidence type="ECO:0000313" key="8">
    <source>
        <dbReference type="Proteomes" id="UP000480246"/>
    </source>
</evidence>
<dbReference type="CDD" id="cd07185">
    <property type="entry name" value="OmpA_C-like"/>
    <property type="match status" value="1"/>
</dbReference>
<dbReference type="EMBL" id="WEID01000112">
    <property type="protein sequence ID" value="KAB8126256.1"/>
    <property type="molecule type" value="Genomic_DNA"/>
</dbReference>
<dbReference type="PRINTS" id="PR01021">
    <property type="entry name" value="OMPADOMAIN"/>
</dbReference>
<sequence length="235" mass="26843">MNGNVFSSEESRHGQNMFTYKAEVQRDGTFIMPIEYKSLTDEGFIEIYSMAGNDHRRNKAVVDAYGDEFEHLQGDIVEKRYEDETEQIIKLIIPLNAQYEDTPDNIDVTKNGDELKLILPDDILFEFGESEITKEGQNSIQEVVKWLESKEYEGTIKIYGHTDNVGDDDINQPLSEERAENVAGKLESNMTNPALYQYEVKGFGESEPVASNQTDEGRQRNRRVEILLSGEITED</sequence>
<dbReference type="Gene3D" id="3.30.1330.60">
    <property type="entry name" value="OmpA-like domain"/>
    <property type="match status" value="1"/>
</dbReference>
<dbReference type="PROSITE" id="PS51123">
    <property type="entry name" value="OMPA_2"/>
    <property type="match status" value="1"/>
</dbReference>
<gene>
    <name evidence="7" type="ORF">F9U64_20355</name>
</gene>
<evidence type="ECO:0000256" key="5">
    <source>
        <dbReference type="SAM" id="MobiDB-lite"/>
    </source>
</evidence>
<evidence type="ECO:0000256" key="1">
    <source>
        <dbReference type="ARBA" id="ARBA00004442"/>
    </source>
</evidence>
<keyword evidence="8" id="KW-1185">Reference proteome</keyword>
<keyword evidence="2 4" id="KW-0472">Membrane</keyword>
<dbReference type="Pfam" id="PF00691">
    <property type="entry name" value="OmpA"/>
    <property type="match status" value="1"/>
</dbReference>
<keyword evidence="3" id="KW-0998">Cell outer membrane</keyword>
<evidence type="ECO:0000313" key="7">
    <source>
        <dbReference type="EMBL" id="KAB8126256.1"/>
    </source>
</evidence>
<feature type="compositionally biased region" description="Basic and acidic residues" evidence="5">
    <location>
        <begin position="215"/>
        <end position="225"/>
    </location>
</feature>
<dbReference type="AlphaFoldDB" id="A0A7C8L114"/>
<reference evidence="7 8" key="1">
    <citation type="submission" date="2019-10" db="EMBL/GenBank/DDBJ databases">
        <title>Gracilibacillus sp. nov. isolated from rice seeds.</title>
        <authorList>
            <person name="He S."/>
        </authorList>
    </citation>
    <scope>NUCLEOTIDE SEQUENCE [LARGE SCALE GENOMIC DNA]</scope>
    <source>
        <strain evidence="7 8">TD8</strain>
    </source>
</reference>
<dbReference type="PANTHER" id="PTHR30329:SF21">
    <property type="entry name" value="LIPOPROTEIN YIAD-RELATED"/>
    <property type="match status" value="1"/>
</dbReference>
<feature type="domain" description="OmpA-like" evidence="6">
    <location>
        <begin position="112"/>
        <end position="232"/>
    </location>
</feature>
<dbReference type="InterPro" id="IPR050330">
    <property type="entry name" value="Bact_OuterMem_StrucFunc"/>
</dbReference>
<dbReference type="PANTHER" id="PTHR30329">
    <property type="entry name" value="STATOR ELEMENT OF FLAGELLAR MOTOR COMPLEX"/>
    <property type="match status" value="1"/>
</dbReference>
<evidence type="ECO:0000256" key="4">
    <source>
        <dbReference type="PROSITE-ProRule" id="PRU00473"/>
    </source>
</evidence>
<organism evidence="7 8">
    <name type="scientific">Gracilibacillus oryzae</name>
    <dbReference type="NCBI Taxonomy" id="1672701"/>
    <lineage>
        <taxon>Bacteria</taxon>
        <taxon>Bacillati</taxon>
        <taxon>Bacillota</taxon>
        <taxon>Bacilli</taxon>
        <taxon>Bacillales</taxon>
        <taxon>Bacillaceae</taxon>
        <taxon>Gracilibacillus</taxon>
    </lineage>
</organism>
<dbReference type="InterPro" id="IPR006664">
    <property type="entry name" value="OMP_bac"/>
</dbReference>
<feature type="region of interest" description="Disordered" evidence="5">
    <location>
        <begin position="206"/>
        <end position="235"/>
    </location>
</feature>
<comment type="caution">
    <text evidence="7">The sequence shown here is derived from an EMBL/GenBank/DDBJ whole genome shotgun (WGS) entry which is preliminary data.</text>
</comment>
<dbReference type="OrthoDB" id="193257at2"/>
<dbReference type="RefSeq" id="WP_153406714.1">
    <property type="nucleotide sequence ID" value="NZ_ML762451.1"/>
</dbReference>
<protein>
    <submittedName>
        <fullName evidence="7">OmpA family protein</fullName>
    </submittedName>
</protein>
<evidence type="ECO:0000256" key="2">
    <source>
        <dbReference type="ARBA" id="ARBA00023136"/>
    </source>
</evidence>
<dbReference type="Proteomes" id="UP000480246">
    <property type="component" value="Unassembled WGS sequence"/>
</dbReference>
<dbReference type="GO" id="GO:0009279">
    <property type="term" value="C:cell outer membrane"/>
    <property type="evidence" value="ECO:0007669"/>
    <property type="project" value="UniProtKB-SubCell"/>
</dbReference>
<comment type="subcellular location">
    <subcellularLocation>
        <location evidence="1">Cell outer membrane</location>
    </subcellularLocation>
</comment>
<accession>A0A7C8L114</accession>
<dbReference type="InterPro" id="IPR036737">
    <property type="entry name" value="OmpA-like_sf"/>
</dbReference>